<keyword evidence="2" id="KW-1185">Reference proteome</keyword>
<dbReference type="PANTHER" id="PTHR10098">
    <property type="entry name" value="RAPSYN-RELATED"/>
    <property type="match status" value="1"/>
</dbReference>
<evidence type="ECO:0008006" key="3">
    <source>
        <dbReference type="Google" id="ProtNLM"/>
    </source>
</evidence>
<dbReference type="EMBL" id="BOOW01000031">
    <property type="protein sequence ID" value="GII94934.1"/>
    <property type="molecule type" value="Genomic_DNA"/>
</dbReference>
<dbReference type="Gene3D" id="1.25.40.10">
    <property type="entry name" value="Tetratricopeptide repeat domain"/>
    <property type="match status" value="2"/>
</dbReference>
<evidence type="ECO:0000313" key="1">
    <source>
        <dbReference type="EMBL" id="GII94934.1"/>
    </source>
</evidence>
<dbReference type="SMART" id="SM00028">
    <property type="entry name" value="TPR"/>
    <property type="match status" value="4"/>
</dbReference>
<comment type="caution">
    <text evidence="1">The sequence shown here is derived from an EMBL/GenBank/DDBJ whole genome shotgun (WGS) entry which is preliminary data.</text>
</comment>
<name>A0A919RM34_9ACTN</name>
<gene>
    <name evidence="1" type="ORF">Ssi02_51650</name>
</gene>
<dbReference type="InterPro" id="IPR011990">
    <property type="entry name" value="TPR-like_helical_dom_sf"/>
</dbReference>
<protein>
    <recommendedName>
        <fullName evidence="3">Tetratricopeptide repeat protein</fullName>
    </recommendedName>
</protein>
<accession>A0A919RM34</accession>
<dbReference type="RefSeq" id="WP_204029868.1">
    <property type="nucleotide sequence ID" value="NZ_BOOW01000031.1"/>
</dbReference>
<dbReference type="SUPFAM" id="SSF48452">
    <property type="entry name" value="TPR-like"/>
    <property type="match status" value="1"/>
</dbReference>
<dbReference type="AlphaFoldDB" id="A0A919RM34"/>
<proteinExistence type="predicted"/>
<dbReference type="PANTHER" id="PTHR10098:SF108">
    <property type="entry name" value="TETRATRICOPEPTIDE REPEAT PROTEIN 28"/>
    <property type="match status" value="1"/>
</dbReference>
<evidence type="ECO:0000313" key="2">
    <source>
        <dbReference type="Proteomes" id="UP000606172"/>
    </source>
</evidence>
<sequence length="323" mass="34346">MPDESTVVDLLGTAVHADIAVTPGRWTVGPAFERARSESAVFAGPAEALNWIGRNLAGLRDAVRFSAAHGTEDGWQLAEALHSWYLNRGPNSERVEVYTSGLDSARESAHPLALPQMLTGLALAESGVADYVGASRHFHEALPLWHQERHELGEAAVHSGLGVICMRTQRAERAVELFQAASAIHERLGRPRGTALMSRRLGEAWGALGRHEQACERLAAAHEAFAGMGDERNAAQCLVSLGRLHLACGSHGAAETALNRAIIAHGELGSTRAEARARVALADVLSASANDASAVREQLLAALGLLPHDDQEAADIHARLDAP</sequence>
<reference evidence="1" key="1">
    <citation type="submission" date="2021-01" db="EMBL/GenBank/DDBJ databases">
        <title>Whole genome shotgun sequence of Sinosporangium siamense NBRC 109515.</title>
        <authorList>
            <person name="Komaki H."/>
            <person name="Tamura T."/>
        </authorList>
    </citation>
    <scope>NUCLEOTIDE SEQUENCE</scope>
    <source>
        <strain evidence="1">NBRC 109515</strain>
    </source>
</reference>
<dbReference type="InterPro" id="IPR019734">
    <property type="entry name" value="TPR_rpt"/>
</dbReference>
<organism evidence="1 2">
    <name type="scientific">Sinosporangium siamense</name>
    <dbReference type="NCBI Taxonomy" id="1367973"/>
    <lineage>
        <taxon>Bacteria</taxon>
        <taxon>Bacillati</taxon>
        <taxon>Actinomycetota</taxon>
        <taxon>Actinomycetes</taxon>
        <taxon>Streptosporangiales</taxon>
        <taxon>Streptosporangiaceae</taxon>
        <taxon>Sinosporangium</taxon>
    </lineage>
</organism>
<dbReference type="Proteomes" id="UP000606172">
    <property type="component" value="Unassembled WGS sequence"/>
</dbReference>